<feature type="region of interest" description="Disordered" evidence="1">
    <location>
        <begin position="40"/>
        <end position="121"/>
    </location>
</feature>
<sequence length="121" mass="14344">MGLVEGLLVEPARVLPLKHLGPEIPPDRIIALIAQNRRRQQDGHGYRKVHQACAAHRTHDEQQRIPRQKRHDHHARLDKNDDEEQRIDPRPVRHHKRFKMLVDVQDEVDQKADDFQTNPRY</sequence>
<name>A0A645FFJ3_9ZZZZ</name>
<protein>
    <submittedName>
        <fullName evidence="2">Uncharacterized protein</fullName>
    </submittedName>
</protein>
<reference evidence="2" key="1">
    <citation type="submission" date="2019-08" db="EMBL/GenBank/DDBJ databases">
        <authorList>
            <person name="Kucharzyk K."/>
            <person name="Murdoch R.W."/>
            <person name="Higgins S."/>
            <person name="Loffler F."/>
        </authorList>
    </citation>
    <scope>NUCLEOTIDE SEQUENCE</scope>
</reference>
<dbReference type="EMBL" id="VSSQ01059647">
    <property type="protein sequence ID" value="MPN13175.1"/>
    <property type="molecule type" value="Genomic_DNA"/>
</dbReference>
<proteinExistence type="predicted"/>
<accession>A0A645FFJ3</accession>
<evidence type="ECO:0000256" key="1">
    <source>
        <dbReference type="SAM" id="MobiDB-lite"/>
    </source>
</evidence>
<feature type="compositionally biased region" description="Basic residues" evidence="1">
    <location>
        <begin position="66"/>
        <end position="76"/>
    </location>
</feature>
<comment type="caution">
    <text evidence="2">The sequence shown here is derived from an EMBL/GenBank/DDBJ whole genome shotgun (WGS) entry which is preliminary data.</text>
</comment>
<gene>
    <name evidence="2" type="ORF">SDC9_160495</name>
</gene>
<dbReference type="AlphaFoldDB" id="A0A645FFJ3"/>
<organism evidence="2">
    <name type="scientific">bioreactor metagenome</name>
    <dbReference type="NCBI Taxonomy" id="1076179"/>
    <lineage>
        <taxon>unclassified sequences</taxon>
        <taxon>metagenomes</taxon>
        <taxon>ecological metagenomes</taxon>
    </lineage>
</organism>
<evidence type="ECO:0000313" key="2">
    <source>
        <dbReference type="EMBL" id="MPN13175.1"/>
    </source>
</evidence>